<reference evidence="2" key="2">
    <citation type="submission" date="2021-03" db="EMBL/GenBank/DDBJ databases">
        <title>Alternative transmission patterns in independently acquired nutritional co-symbionts of Dictyopharidae planthoppers.</title>
        <authorList>
            <person name="Michalik A."/>
            <person name="Lukasik P."/>
        </authorList>
    </citation>
    <scope>NUCLEOTIDE SEQUENCE</scope>
    <source>
        <strain evidence="2">DICMUL</strain>
    </source>
</reference>
<keyword evidence="1" id="KW-0472">Membrane</keyword>
<organism evidence="2 3">
    <name type="scientific">Candidatus Vidania fulgoroideorum</name>
    <dbReference type="NCBI Taxonomy" id="881286"/>
    <lineage>
        <taxon>Bacteria</taxon>
        <taxon>Pseudomonadati</taxon>
        <taxon>Pseudomonadota</taxon>
        <taxon>Betaproteobacteria</taxon>
        <taxon>Candidatus Vidania</taxon>
    </lineage>
</organism>
<feature type="transmembrane region" description="Helical" evidence="1">
    <location>
        <begin position="307"/>
        <end position="331"/>
    </location>
</feature>
<feature type="transmembrane region" description="Helical" evidence="1">
    <location>
        <begin position="146"/>
        <end position="166"/>
    </location>
</feature>
<evidence type="ECO:0000256" key="1">
    <source>
        <dbReference type="SAM" id="Phobius"/>
    </source>
</evidence>
<proteinExistence type="predicted"/>
<feature type="transmembrane region" description="Helical" evidence="1">
    <location>
        <begin position="172"/>
        <end position="190"/>
    </location>
</feature>
<keyword evidence="1" id="KW-1133">Transmembrane helix</keyword>
<feature type="transmembrane region" description="Helical" evidence="1">
    <location>
        <begin position="49"/>
        <end position="69"/>
    </location>
</feature>
<name>A0A974X728_9PROT</name>
<sequence length="356" mass="41364">MVFRFTKLLGQQLLRFATCFSNHKQKEIYLRFLPAYVVFAYSDSYINVIYYNIFATALSYCVAIDYRFLVKVFTNLYDFDIYFDFSKRQLVLKTSTVVFTTCKFLYSNYSYSLRVFATGFVTYIESVLLLNPVFLFSSLGTLSNTYYVFTVGVVSYLSFDDFRILLVRKPSFLISFNYCFAFSCNVLRILRRVLGRFAITSNLYLCFNNNVIQINGIKLFITTYIATDLDFNYVMVLTVTSDYYYVSVNAVEFFKALSFIKNLHGDVNCDYYVVIMNGVLMVEYYSSFGDKLISTIGIVDCGLNLRLCLNLGFCIDFFMLFPYAVFVLAILNSYSKVFMLSSDLYSYIYCVMPVLT</sequence>
<keyword evidence="1" id="KW-0812">Transmembrane</keyword>
<evidence type="ECO:0000313" key="2">
    <source>
        <dbReference type="EMBL" id="QSW37797.1"/>
    </source>
</evidence>
<accession>A0A974X728</accession>
<dbReference type="Proteomes" id="UP000663602">
    <property type="component" value="Chromosome"/>
</dbReference>
<evidence type="ECO:0000313" key="3">
    <source>
        <dbReference type="Proteomes" id="UP000663602"/>
    </source>
</evidence>
<reference evidence="2" key="1">
    <citation type="submission" date="2021-02" db="EMBL/GenBank/DDBJ databases">
        <authorList>
            <person name="Franco D."/>
        </authorList>
    </citation>
    <scope>NUCLEOTIDE SEQUENCE</scope>
    <source>
        <strain evidence="2">DICMUL</strain>
    </source>
</reference>
<protein>
    <submittedName>
        <fullName evidence="2">Uncharacterized protein</fullName>
    </submittedName>
</protein>
<feature type="transmembrane region" description="Helical" evidence="1">
    <location>
        <begin position="115"/>
        <end position="134"/>
    </location>
</feature>
<dbReference type="EMBL" id="CP071410">
    <property type="protein sequence ID" value="QSW37797.1"/>
    <property type="molecule type" value="Genomic_DNA"/>
</dbReference>
<gene>
    <name evidence="2" type="ORF">JSR02_00595</name>
</gene>
<dbReference type="AlphaFoldDB" id="A0A974X728"/>